<dbReference type="FunFam" id="2.20.25.80:FF:000002">
    <property type="entry name" value="probable WRKY transcription factor 31"/>
    <property type="match status" value="1"/>
</dbReference>
<dbReference type="Pfam" id="PF03106">
    <property type="entry name" value="WRKY"/>
    <property type="match status" value="1"/>
</dbReference>
<dbReference type="OrthoDB" id="779182at2759"/>
<evidence type="ECO:0000313" key="8">
    <source>
        <dbReference type="RefSeq" id="XP_010246360.1"/>
    </source>
</evidence>
<keyword evidence="3" id="KW-0238">DNA-binding</keyword>
<dbReference type="GO" id="GO:0043565">
    <property type="term" value="F:sequence-specific DNA binding"/>
    <property type="evidence" value="ECO:0007669"/>
    <property type="project" value="InterPro"/>
</dbReference>
<dbReference type="OMA" id="VEYEMTW"/>
<reference evidence="8" key="1">
    <citation type="submission" date="2025-08" db="UniProtKB">
        <authorList>
            <consortium name="RefSeq"/>
        </authorList>
    </citation>
    <scope>IDENTIFICATION</scope>
</reference>
<organism evidence="7 8">
    <name type="scientific">Nelumbo nucifera</name>
    <name type="common">Sacred lotus</name>
    <dbReference type="NCBI Taxonomy" id="4432"/>
    <lineage>
        <taxon>Eukaryota</taxon>
        <taxon>Viridiplantae</taxon>
        <taxon>Streptophyta</taxon>
        <taxon>Embryophyta</taxon>
        <taxon>Tracheophyta</taxon>
        <taxon>Spermatophyta</taxon>
        <taxon>Magnoliopsida</taxon>
        <taxon>Proteales</taxon>
        <taxon>Nelumbonaceae</taxon>
        <taxon>Nelumbo</taxon>
    </lineage>
</organism>
<dbReference type="KEGG" id="nnu:104589664"/>
<dbReference type="FunCoup" id="A0A1U7ZFQ4">
    <property type="interactions" value="97"/>
</dbReference>
<comment type="subcellular location">
    <subcellularLocation>
        <location evidence="1">Nucleus</location>
    </subcellularLocation>
</comment>
<proteinExistence type="predicted"/>
<feature type="region of interest" description="Disordered" evidence="6">
    <location>
        <begin position="461"/>
        <end position="482"/>
    </location>
</feature>
<keyword evidence="7" id="KW-1185">Reference proteome</keyword>
<keyword evidence="4" id="KW-0804">Transcription</keyword>
<feature type="region of interest" description="Disordered" evidence="6">
    <location>
        <begin position="1"/>
        <end position="65"/>
    </location>
</feature>
<keyword evidence="5" id="KW-0539">Nucleus</keyword>
<dbReference type="RefSeq" id="XP_010246360.1">
    <property type="nucleotide sequence ID" value="XM_010248058.1"/>
</dbReference>
<dbReference type="InterPro" id="IPR044810">
    <property type="entry name" value="WRKY_plant"/>
</dbReference>
<dbReference type="PANTHER" id="PTHR31429">
    <property type="entry name" value="WRKY TRANSCRIPTION FACTOR 36-RELATED"/>
    <property type="match status" value="1"/>
</dbReference>
<name>A0A1U7ZFQ4_NELNU</name>
<dbReference type="GO" id="GO:0005634">
    <property type="term" value="C:nucleus"/>
    <property type="evidence" value="ECO:0007669"/>
    <property type="project" value="UniProtKB-SubCell"/>
</dbReference>
<evidence type="ECO:0000256" key="3">
    <source>
        <dbReference type="ARBA" id="ARBA00023125"/>
    </source>
</evidence>
<keyword evidence="2" id="KW-0805">Transcription regulation</keyword>
<dbReference type="AlphaFoldDB" id="A0A1U7ZFQ4"/>
<evidence type="ECO:0000256" key="2">
    <source>
        <dbReference type="ARBA" id="ARBA00023015"/>
    </source>
</evidence>
<dbReference type="GeneID" id="104589664"/>
<dbReference type="InterPro" id="IPR003657">
    <property type="entry name" value="WRKY_dom"/>
</dbReference>
<evidence type="ECO:0000256" key="1">
    <source>
        <dbReference type="ARBA" id="ARBA00004123"/>
    </source>
</evidence>
<dbReference type="Proteomes" id="UP000189703">
    <property type="component" value="Unplaced"/>
</dbReference>
<dbReference type="PROSITE" id="PS50811">
    <property type="entry name" value="WRKY"/>
    <property type="match status" value="1"/>
</dbReference>
<evidence type="ECO:0000256" key="4">
    <source>
        <dbReference type="ARBA" id="ARBA00023163"/>
    </source>
</evidence>
<evidence type="ECO:0000256" key="6">
    <source>
        <dbReference type="SAM" id="MobiDB-lite"/>
    </source>
</evidence>
<dbReference type="InterPro" id="IPR036576">
    <property type="entry name" value="WRKY_dom_sf"/>
</dbReference>
<dbReference type="SUPFAM" id="SSF118290">
    <property type="entry name" value="WRKY DNA-binding domain"/>
    <property type="match status" value="1"/>
</dbReference>
<dbReference type="PANTHER" id="PTHR31429:SF54">
    <property type="entry name" value="WRKY TRANSCRIPTION FACTOR 9-RELATED"/>
    <property type="match status" value="1"/>
</dbReference>
<dbReference type="SMART" id="SM00774">
    <property type="entry name" value="WRKY"/>
    <property type="match status" value="1"/>
</dbReference>
<dbReference type="GO" id="GO:0003700">
    <property type="term" value="F:DNA-binding transcription factor activity"/>
    <property type="evidence" value="ECO:0007669"/>
    <property type="project" value="InterPro"/>
</dbReference>
<gene>
    <name evidence="8" type="primary">LOC104589664</name>
</gene>
<evidence type="ECO:0000313" key="7">
    <source>
        <dbReference type="Proteomes" id="UP000189703"/>
    </source>
</evidence>
<evidence type="ECO:0000256" key="5">
    <source>
        <dbReference type="ARBA" id="ARBA00023242"/>
    </source>
</evidence>
<dbReference type="eggNOG" id="ENOG502QU92">
    <property type="taxonomic scope" value="Eukaryota"/>
</dbReference>
<sequence length="503" mass="56420">MAKEERMMQIDLSLKLGGRERKEEEEKVQLDGQESEKQPKYEREEAREGKEEQQDESVVNSLKENLTEEHSVLQIEMNRMKEENKLLRKVVEQTMKDYHDLQTKLAIIQENETKKDPQIFLSVQGGDADTIRPKQVPEILVDKNQTLSLPSEANNYEKDGELGLSLSVPSHLHQREKDEPKEKMMTSLKPEQNKLQKIELSGITSHPPEPSTRKAKVTVRARCQAPTIYDGCQWRKYGQKTAKRNPCPRAYYRCMVAPGCPVKKQVQRCLEDMSILITTYEGTHNHPLPLGATTVASSASGAANFLLPSGTSGAAIPGGIINDARISIPYQNPHLISPLPYSSSAINNIRGSSNHSKGIVLDLTNNPQEQFPIPSSSHSQTKLTYPWMPSNSLYNNSAGRSVNKVGEFPSHQLFSSHRGMDEKQWKMEEDKSLTENVSAIASDPKFRAAVAAAITSFISKENPNFQPKEPTLVHKDAEHGGSSSNKWCFESLPSCSKPLWHLR</sequence>
<accession>A0A1U7ZFQ4</accession>
<dbReference type="Gene3D" id="2.20.25.80">
    <property type="entry name" value="WRKY domain"/>
    <property type="match status" value="1"/>
</dbReference>
<protein>
    <submittedName>
        <fullName evidence="8">Probable WRKY transcription factor 9</fullName>
    </submittedName>
</protein>
<feature type="compositionally biased region" description="Basic and acidic residues" evidence="6">
    <location>
        <begin position="17"/>
        <end position="52"/>
    </location>
</feature>